<dbReference type="GO" id="GO:0005737">
    <property type="term" value="C:cytoplasm"/>
    <property type="evidence" value="ECO:0007669"/>
    <property type="project" value="UniProtKB-SubCell"/>
</dbReference>
<feature type="binding site" evidence="7">
    <location>
        <position position="216"/>
    </location>
    <ligand>
        <name>a divalent metal cation</name>
        <dbReference type="ChEBI" id="CHEBI:60240"/>
        <note>ligand shared between dimeric partners</note>
    </ligand>
</feature>
<comment type="cofactor">
    <cofactor evidence="7">
        <name>Zn(2+)</name>
        <dbReference type="ChEBI" id="CHEBI:29105"/>
    </cofactor>
    <cofactor evidence="7">
        <name>Mg(2+)</name>
        <dbReference type="ChEBI" id="CHEBI:18420"/>
    </cofactor>
    <cofactor evidence="7">
        <name>Co(2+)</name>
        <dbReference type="ChEBI" id="CHEBI:48828"/>
    </cofactor>
    <text evidence="7">Binds 1 divalent metal cation per subunit. Can use ions such as Zn(2+), Mg(2+) or Co(2+).</text>
</comment>
<keyword evidence="5 7" id="KW-0520">NAD</keyword>
<dbReference type="PANTHER" id="PTHR30004:SF6">
    <property type="entry name" value="D-THREONATE 4-PHOSPHATE DEHYDROGENASE"/>
    <property type="match status" value="1"/>
</dbReference>
<dbReference type="GO" id="GO:0050897">
    <property type="term" value="F:cobalt ion binding"/>
    <property type="evidence" value="ECO:0007669"/>
    <property type="project" value="UniProtKB-UniRule"/>
</dbReference>
<dbReference type="NCBIfam" id="NF003699">
    <property type="entry name" value="PRK05312.1"/>
    <property type="match status" value="1"/>
</dbReference>
<keyword evidence="4 7" id="KW-0560">Oxidoreductase</keyword>
<sequence length="341" mass="36036">MQPIAISVGEPSGIGPDLIVSCYADRKKLQLAPFFVLADPVMLAGRAERLGIRVEIANLDSPQHAAATFANALPVIPLHNTHLDSPGELKSENAAGTVEAIERATAFVLGGEASALVTAPIDKKALYDAGFNHPGHTEFLAELCARSSGRQIQPVMLLTGPELSCVPVTIHIPLSEVVGALTTELIVETAQIVVRHLQMDFGLEKPVLAVAGLNPHAGERGALGMEDISVIVPAVQKLQGMGIDATGPLPADTMFHAEARSTYDVALCMYHDQALIPVKTLGFDQAVNVTLGLPIIRTSPDHGTAMGLAASGRARPDSFIAAIDLAARMAQSRHNFRTHTQ</sequence>
<feature type="binding site" evidence="7">
    <location>
        <position position="136"/>
    </location>
    <ligand>
        <name>substrate</name>
    </ligand>
</feature>
<organism evidence="8 9">
    <name type="scientific">Aureimonas fodinaquatilis</name>
    <dbReference type="NCBI Taxonomy" id="2565783"/>
    <lineage>
        <taxon>Bacteria</taxon>
        <taxon>Pseudomonadati</taxon>
        <taxon>Pseudomonadota</taxon>
        <taxon>Alphaproteobacteria</taxon>
        <taxon>Hyphomicrobiales</taxon>
        <taxon>Aurantimonadaceae</taxon>
        <taxon>Aureimonas</taxon>
    </lineage>
</organism>
<dbReference type="GO" id="GO:0042823">
    <property type="term" value="P:pyridoxal phosphate biosynthetic process"/>
    <property type="evidence" value="ECO:0007669"/>
    <property type="project" value="UniProtKB-UniRule"/>
</dbReference>
<feature type="binding site" evidence="7">
    <location>
        <position position="288"/>
    </location>
    <ligand>
        <name>substrate</name>
    </ligand>
</feature>
<feature type="binding site" evidence="7">
    <location>
        <position position="271"/>
    </location>
    <ligand>
        <name>a divalent metal cation</name>
        <dbReference type="ChEBI" id="CHEBI:60240"/>
        <note>ligand shared between dimeric partners</note>
    </ligand>
</feature>
<dbReference type="OrthoDB" id="9801783at2"/>
<dbReference type="Gene3D" id="3.40.718.10">
    <property type="entry name" value="Isopropylmalate Dehydrogenase"/>
    <property type="match status" value="1"/>
</dbReference>
<keyword evidence="1 7" id="KW-0963">Cytoplasm</keyword>
<dbReference type="InterPro" id="IPR037510">
    <property type="entry name" value="PdxA"/>
</dbReference>
<dbReference type="GO" id="GO:0050570">
    <property type="term" value="F:4-hydroxythreonine-4-phosphate dehydrogenase activity"/>
    <property type="evidence" value="ECO:0007669"/>
    <property type="project" value="UniProtKB-UniRule"/>
</dbReference>
<dbReference type="HAMAP" id="MF_00536">
    <property type="entry name" value="PdxA"/>
    <property type="match status" value="1"/>
</dbReference>
<dbReference type="SUPFAM" id="SSF53659">
    <property type="entry name" value="Isocitrate/Isopropylmalate dehydrogenase-like"/>
    <property type="match status" value="1"/>
</dbReference>
<keyword evidence="6 7" id="KW-0664">Pyridoxine biosynthesis</keyword>
<dbReference type="GO" id="GO:0008270">
    <property type="term" value="F:zinc ion binding"/>
    <property type="evidence" value="ECO:0007669"/>
    <property type="project" value="UniProtKB-UniRule"/>
</dbReference>
<evidence type="ECO:0000256" key="4">
    <source>
        <dbReference type="ARBA" id="ARBA00023002"/>
    </source>
</evidence>
<evidence type="ECO:0000313" key="8">
    <source>
        <dbReference type="EMBL" id="KAA0970213.1"/>
    </source>
</evidence>
<evidence type="ECO:0000256" key="2">
    <source>
        <dbReference type="ARBA" id="ARBA00022723"/>
    </source>
</evidence>
<feature type="binding site" evidence="7">
    <location>
        <position position="137"/>
    </location>
    <ligand>
        <name>substrate</name>
    </ligand>
</feature>
<keyword evidence="7" id="KW-0170">Cobalt</keyword>
<gene>
    <name evidence="7 8" type="primary">pdxA</name>
    <name evidence="8" type="ORF">FPY71_06680</name>
</gene>
<keyword evidence="7" id="KW-0460">Magnesium</keyword>
<comment type="subcellular location">
    <subcellularLocation>
        <location evidence="7">Cytoplasm</location>
    </subcellularLocation>
</comment>
<dbReference type="GO" id="GO:0008615">
    <property type="term" value="P:pyridoxine biosynthetic process"/>
    <property type="evidence" value="ECO:0007669"/>
    <property type="project" value="UniProtKB-UniRule"/>
</dbReference>
<reference evidence="8 9" key="1">
    <citation type="submission" date="2019-08" db="EMBL/GenBank/DDBJ databases">
        <title>Aureimonas fodiniaquatilis sp. nov., isolated from a coal mine wastewater.</title>
        <authorList>
            <person name="Kim W."/>
        </authorList>
    </citation>
    <scope>NUCLEOTIDE SEQUENCE [LARGE SCALE GENOMIC DNA]</scope>
    <source>
        <strain evidence="8 9">CAU 1482</strain>
    </source>
</reference>
<keyword evidence="2 7" id="KW-0479">Metal-binding</keyword>
<comment type="function">
    <text evidence="7">Catalyzes the NAD(P)-dependent oxidation of 4-(phosphooxy)-L-threonine (HTP) into 2-amino-3-oxo-4-(phosphooxy)butyric acid which spontaneously decarboxylates to form 3-amino-2-oxopropyl phosphate (AHAP).</text>
</comment>
<dbReference type="InterPro" id="IPR005255">
    <property type="entry name" value="PdxA_fam"/>
</dbReference>
<proteinExistence type="inferred from homology"/>
<evidence type="ECO:0000256" key="7">
    <source>
        <dbReference type="HAMAP-Rule" id="MF_00536"/>
    </source>
</evidence>
<evidence type="ECO:0000256" key="1">
    <source>
        <dbReference type="ARBA" id="ARBA00022490"/>
    </source>
</evidence>
<accession>A0A5B0DUU6</accession>
<evidence type="ECO:0000256" key="6">
    <source>
        <dbReference type="ARBA" id="ARBA00023096"/>
    </source>
</evidence>
<evidence type="ECO:0000256" key="5">
    <source>
        <dbReference type="ARBA" id="ARBA00023027"/>
    </source>
</evidence>
<feature type="binding site" evidence="7">
    <location>
        <position position="279"/>
    </location>
    <ligand>
        <name>substrate</name>
    </ligand>
</feature>
<comment type="caution">
    <text evidence="8">The sequence shown here is derived from an EMBL/GenBank/DDBJ whole genome shotgun (WGS) entry which is preliminary data.</text>
</comment>
<protein>
    <recommendedName>
        <fullName evidence="7">4-hydroxythreonine-4-phosphate dehydrogenase</fullName>
        <ecNumber evidence="7">1.1.1.262</ecNumber>
    </recommendedName>
    <alternativeName>
        <fullName evidence="7">4-(phosphohydroxy)-L-threonine dehydrogenase</fullName>
    </alternativeName>
</protein>
<dbReference type="NCBIfam" id="TIGR00557">
    <property type="entry name" value="pdxA"/>
    <property type="match status" value="1"/>
</dbReference>
<evidence type="ECO:0000256" key="3">
    <source>
        <dbReference type="ARBA" id="ARBA00022857"/>
    </source>
</evidence>
<keyword evidence="9" id="KW-1185">Reference proteome</keyword>
<comment type="pathway">
    <text evidence="7">Cofactor biosynthesis; pyridoxine 5'-phosphate biosynthesis; pyridoxine 5'-phosphate from D-erythrose 4-phosphate: step 4/5.</text>
</comment>
<name>A0A5B0DUU6_9HYPH</name>
<dbReference type="GO" id="GO:0000287">
    <property type="term" value="F:magnesium ion binding"/>
    <property type="evidence" value="ECO:0007669"/>
    <property type="project" value="UniProtKB-UniRule"/>
</dbReference>
<keyword evidence="7" id="KW-0862">Zinc</keyword>
<dbReference type="AlphaFoldDB" id="A0A5B0DUU6"/>
<evidence type="ECO:0000313" key="9">
    <source>
        <dbReference type="Proteomes" id="UP000324738"/>
    </source>
</evidence>
<dbReference type="EMBL" id="VTWH01000002">
    <property type="protein sequence ID" value="KAA0970213.1"/>
    <property type="molecule type" value="Genomic_DNA"/>
</dbReference>
<keyword evidence="3 7" id="KW-0521">NADP</keyword>
<comment type="subunit">
    <text evidence="7">Homodimer.</text>
</comment>
<feature type="binding site" evidence="7">
    <location>
        <position position="171"/>
    </location>
    <ligand>
        <name>a divalent metal cation</name>
        <dbReference type="ChEBI" id="CHEBI:60240"/>
        <note>ligand shared between dimeric partners</note>
    </ligand>
</feature>
<dbReference type="UniPathway" id="UPA00244">
    <property type="reaction ID" value="UER00312"/>
</dbReference>
<dbReference type="PANTHER" id="PTHR30004">
    <property type="entry name" value="4-HYDROXYTHREONINE-4-PHOSPHATE DEHYDROGENASE"/>
    <property type="match status" value="1"/>
</dbReference>
<dbReference type="Proteomes" id="UP000324738">
    <property type="component" value="Unassembled WGS sequence"/>
</dbReference>
<dbReference type="RefSeq" id="WP_149298976.1">
    <property type="nucleotide sequence ID" value="NZ_VTWH01000002.1"/>
</dbReference>
<dbReference type="GO" id="GO:0051287">
    <property type="term" value="F:NAD binding"/>
    <property type="evidence" value="ECO:0007669"/>
    <property type="project" value="InterPro"/>
</dbReference>
<comment type="miscellaneous">
    <text evidence="7">The active site is located at the dimer interface.</text>
</comment>
<dbReference type="Pfam" id="PF04166">
    <property type="entry name" value="PdxA"/>
    <property type="match status" value="1"/>
</dbReference>
<dbReference type="EC" id="1.1.1.262" evidence="7"/>
<comment type="similarity">
    <text evidence="7">Belongs to the PdxA family.</text>
</comment>
<comment type="catalytic activity">
    <reaction evidence="7">
        <text>4-(phosphooxy)-L-threonine + NAD(+) = 3-amino-2-oxopropyl phosphate + CO2 + NADH</text>
        <dbReference type="Rhea" id="RHEA:32275"/>
        <dbReference type="ChEBI" id="CHEBI:16526"/>
        <dbReference type="ChEBI" id="CHEBI:57279"/>
        <dbReference type="ChEBI" id="CHEBI:57540"/>
        <dbReference type="ChEBI" id="CHEBI:57945"/>
        <dbReference type="ChEBI" id="CHEBI:58452"/>
        <dbReference type="EC" id="1.1.1.262"/>
    </reaction>
</comment>
<feature type="binding site" evidence="7">
    <location>
        <position position="297"/>
    </location>
    <ligand>
        <name>substrate</name>
    </ligand>
</feature>